<dbReference type="AlphaFoldDB" id="A0AA35K585"/>
<reference evidence="2" key="1">
    <citation type="submission" date="2022-12" db="EMBL/GenBank/DDBJ databases">
        <authorList>
            <person name="Alioto T."/>
            <person name="Alioto T."/>
            <person name="Gomez Garrido J."/>
        </authorList>
    </citation>
    <scope>NUCLEOTIDE SEQUENCE</scope>
</reference>
<feature type="chain" id="PRO_5041203257" evidence="1">
    <location>
        <begin position="27"/>
        <end position="52"/>
    </location>
</feature>
<accession>A0AA35K585</accession>
<keyword evidence="1" id="KW-0732">Signal</keyword>
<sequence length="52" mass="5529">MAGGAIIPQGMLLLLLIEGGCERCESAKRLLEKRLLLLLRNGVPAAPETSLV</sequence>
<gene>
    <name evidence="2" type="ORF">PODLI_1B038157</name>
</gene>
<evidence type="ECO:0000256" key="1">
    <source>
        <dbReference type="SAM" id="SignalP"/>
    </source>
</evidence>
<dbReference type="EMBL" id="OX395129">
    <property type="protein sequence ID" value="CAI5771992.1"/>
    <property type="molecule type" value="Genomic_DNA"/>
</dbReference>
<evidence type="ECO:0000313" key="3">
    <source>
        <dbReference type="Proteomes" id="UP001178461"/>
    </source>
</evidence>
<feature type="signal peptide" evidence="1">
    <location>
        <begin position="1"/>
        <end position="26"/>
    </location>
</feature>
<dbReference type="Proteomes" id="UP001178461">
    <property type="component" value="Chromosome 4"/>
</dbReference>
<keyword evidence="3" id="KW-1185">Reference proteome</keyword>
<protein>
    <submittedName>
        <fullName evidence="2">Uncharacterized protein</fullName>
    </submittedName>
</protein>
<name>A0AA35K585_9SAUR</name>
<evidence type="ECO:0000313" key="2">
    <source>
        <dbReference type="EMBL" id="CAI5771992.1"/>
    </source>
</evidence>
<organism evidence="2 3">
    <name type="scientific">Podarcis lilfordi</name>
    <name type="common">Lilford's wall lizard</name>
    <dbReference type="NCBI Taxonomy" id="74358"/>
    <lineage>
        <taxon>Eukaryota</taxon>
        <taxon>Metazoa</taxon>
        <taxon>Chordata</taxon>
        <taxon>Craniata</taxon>
        <taxon>Vertebrata</taxon>
        <taxon>Euteleostomi</taxon>
        <taxon>Lepidosauria</taxon>
        <taxon>Squamata</taxon>
        <taxon>Bifurcata</taxon>
        <taxon>Unidentata</taxon>
        <taxon>Episquamata</taxon>
        <taxon>Laterata</taxon>
        <taxon>Lacertibaenia</taxon>
        <taxon>Lacertidae</taxon>
        <taxon>Podarcis</taxon>
    </lineage>
</organism>
<proteinExistence type="predicted"/>